<name>A0A1L9T873_9EURO</name>
<dbReference type="InterPro" id="IPR051795">
    <property type="entry name" value="Glycosyl_Hydrlase_43"/>
</dbReference>
<dbReference type="GO" id="GO:0005975">
    <property type="term" value="P:carbohydrate metabolic process"/>
    <property type="evidence" value="ECO:0007669"/>
    <property type="project" value="InterPro"/>
</dbReference>
<evidence type="ECO:0000259" key="7">
    <source>
        <dbReference type="Pfam" id="PF17851"/>
    </source>
</evidence>
<evidence type="ECO:0000256" key="1">
    <source>
        <dbReference type="ARBA" id="ARBA00009865"/>
    </source>
</evidence>
<evidence type="ECO:0000256" key="2">
    <source>
        <dbReference type="ARBA" id="ARBA00022729"/>
    </source>
</evidence>
<comment type="similarity">
    <text evidence="1 5">Belongs to the glycosyl hydrolase 43 family.</text>
</comment>
<dbReference type="GO" id="GO:0004553">
    <property type="term" value="F:hydrolase activity, hydrolyzing O-glycosyl compounds"/>
    <property type="evidence" value="ECO:0007669"/>
    <property type="project" value="InterPro"/>
</dbReference>
<dbReference type="InterPro" id="IPR013320">
    <property type="entry name" value="ConA-like_dom_sf"/>
</dbReference>
<feature type="chain" id="PRO_5012769973" description="Beta-xylosidase C-terminal Concanavalin A-like domain-containing protein" evidence="6">
    <location>
        <begin position="19"/>
        <end position="519"/>
    </location>
</feature>
<organism evidence="8 9">
    <name type="scientific">Aspergillus sydowii CBS 593.65</name>
    <dbReference type="NCBI Taxonomy" id="1036612"/>
    <lineage>
        <taxon>Eukaryota</taxon>
        <taxon>Fungi</taxon>
        <taxon>Dikarya</taxon>
        <taxon>Ascomycota</taxon>
        <taxon>Pezizomycotina</taxon>
        <taxon>Eurotiomycetes</taxon>
        <taxon>Eurotiomycetidae</taxon>
        <taxon>Eurotiales</taxon>
        <taxon>Aspergillaceae</taxon>
        <taxon>Aspergillus</taxon>
        <taxon>Aspergillus subgen. Nidulantes</taxon>
    </lineage>
</organism>
<evidence type="ECO:0000313" key="8">
    <source>
        <dbReference type="EMBL" id="OJJ55648.1"/>
    </source>
</evidence>
<accession>A0A1L9T873</accession>
<keyword evidence="4 5" id="KW-0326">Glycosidase</keyword>
<dbReference type="CDD" id="cd09001">
    <property type="entry name" value="GH43_FsAxh1-like"/>
    <property type="match status" value="1"/>
</dbReference>
<dbReference type="InterPro" id="IPR041542">
    <property type="entry name" value="GH43_C2"/>
</dbReference>
<dbReference type="VEuPathDB" id="FungiDB:ASPSYDRAFT_158407"/>
<evidence type="ECO:0000256" key="6">
    <source>
        <dbReference type="SAM" id="SignalP"/>
    </source>
</evidence>
<dbReference type="InterPro" id="IPR006710">
    <property type="entry name" value="Glyco_hydro_43"/>
</dbReference>
<reference evidence="9" key="1">
    <citation type="journal article" date="2017" name="Genome Biol.">
        <title>Comparative genomics reveals high biological diversity and specific adaptations in the industrially and medically important fungal genus Aspergillus.</title>
        <authorList>
            <person name="de Vries R.P."/>
            <person name="Riley R."/>
            <person name="Wiebenga A."/>
            <person name="Aguilar-Osorio G."/>
            <person name="Amillis S."/>
            <person name="Uchima C.A."/>
            <person name="Anderluh G."/>
            <person name="Asadollahi M."/>
            <person name="Askin M."/>
            <person name="Barry K."/>
            <person name="Battaglia E."/>
            <person name="Bayram O."/>
            <person name="Benocci T."/>
            <person name="Braus-Stromeyer S.A."/>
            <person name="Caldana C."/>
            <person name="Canovas D."/>
            <person name="Cerqueira G.C."/>
            <person name="Chen F."/>
            <person name="Chen W."/>
            <person name="Choi C."/>
            <person name="Clum A."/>
            <person name="Dos Santos R.A."/>
            <person name="Damasio A.R."/>
            <person name="Diallinas G."/>
            <person name="Emri T."/>
            <person name="Fekete E."/>
            <person name="Flipphi M."/>
            <person name="Freyberg S."/>
            <person name="Gallo A."/>
            <person name="Gournas C."/>
            <person name="Habgood R."/>
            <person name="Hainaut M."/>
            <person name="Harispe M.L."/>
            <person name="Henrissat B."/>
            <person name="Hilden K.S."/>
            <person name="Hope R."/>
            <person name="Hossain A."/>
            <person name="Karabika E."/>
            <person name="Karaffa L."/>
            <person name="Karanyi Z."/>
            <person name="Krasevec N."/>
            <person name="Kuo A."/>
            <person name="Kusch H."/>
            <person name="LaButti K."/>
            <person name="Lagendijk E.L."/>
            <person name="Lapidus A."/>
            <person name="Levasseur A."/>
            <person name="Lindquist E."/>
            <person name="Lipzen A."/>
            <person name="Logrieco A.F."/>
            <person name="MacCabe A."/>
            <person name="Maekelae M.R."/>
            <person name="Malavazi I."/>
            <person name="Melin P."/>
            <person name="Meyer V."/>
            <person name="Mielnichuk N."/>
            <person name="Miskei M."/>
            <person name="Molnar A.P."/>
            <person name="Mule G."/>
            <person name="Ngan C.Y."/>
            <person name="Orejas M."/>
            <person name="Orosz E."/>
            <person name="Ouedraogo J.P."/>
            <person name="Overkamp K.M."/>
            <person name="Park H.-S."/>
            <person name="Perrone G."/>
            <person name="Piumi F."/>
            <person name="Punt P.J."/>
            <person name="Ram A.F."/>
            <person name="Ramon A."/>
            <person name="Rauscher S."/>
            <person name="Record E."/>
            <person name="Riano-Pachon D.M."/>
            <person name="Robert V."/>
            <person name="Roehrig J."/>
            <person name="Ruller R."/>
            <person name="Salamov A."/>
            <person name="Salih N.S."/>
            <person name="Samson R.A."/>
            <person name="Sandor E."/>
            <person name="Sanguinetti M."/>
            <person name="Schuetze T."/>
            <person name="Sepcic K."/>
            <person name="Shelest E."/>
            <person name="Sherlock G."/>
            <person name="Sophianopoulou V."/>
            <person name="Squina F.M."/>
            <person name="Sun H."/>
            <person name="Susca A."/>
            <person name="Todd R.B."/>
            <person name="Tsang A."/>
            <person name="Unkles S.E."/>
            <person name="van de Wiele N."/>
            <person name="van Rossen-Uffink D."/>
            <person name="Oliveira J.V."/>
            <person name="Vesth T.C."/>
            <person name="Visser J."/>
            <person name="Yu J.-H."/>
            <person name="Zhou M."/>
            <person name="Andersen M.R."/>
            <person name="Archer D.B."/>
            <person name="Baker S.E."/>
            <person name="Benoit I."/>
            <person name="Brakhage A.A."/>
            <person name="Braus G.H."/>
            <person name="Fischer R."/>
            <person name="Frisvad J.C."/>
            <person name="Goldman G.H."/>
            <person name="Houbraken J."/>
            <person name="Oakley B."/>
            <person name="Pocsi I."/>
            <person name="Scazzocchio C."/>
            <person name="Seiboth B."/>
            <person name="vanKuyk P.A."/>
            <person name="Wortman J."/>
            <person name="Dyer P.S."/>
            <person name="Grigoriev I.V."/>
        </authorList>
    </citation>
    <scope>NUCLEOTIDE SEQUENCE [LARGE SCALE GENOMIC DNA]</scope>
    <source>
        <strain evidence="9">CBS 593.65</strain>
    </source>
</reference>
<keyword evidence="2 6" id="KW-0732">Signal</keyword>
<dbReference type="PANTHER" id="PTHR42812:SF15">
    <property type="entry name" value="HYDROLASE, PUTATIVE (AFU_ORTHOLOGUE AFUA_2G00930)-RELATED"/>
    <property type="match status" value="1"/>
</dbReference>
<gene>
    <name evidence="8" type="ORF">ASPSYDRAFT_158407</name>
</gene>
<dbReference type="SUPFAM" id="SSF49899">
    <property type="entry name" value="Concanavalin A-like lectins/glucanases"/>
    <property type="match status" value="1"/>
</dbReference>
<evidence type="ECO:0000256" key="4">
    <source>
        <dbReference type="ARBA" id="ARBA00023295"/>
    </source>
</evidence>
<dbReference type="AlphaFoldDB" id="A0A1L9T873"/>
<dbReference type="OrthoDB" id="2139957at2759"/>
<dbReference type="Gene3D" id="2.60.120.200">
    <property type="match status" value="1"/>
</dbReference>
<dbReference type="Pfam" id="PF04616">
    <property type="entry name" value="Glyco_hydro_43"/>
    <property type="match status" value="1"/>
</dbReference>
<dbReference type="SUPFAM" id="SSF75005">
    <property type="entry name" value="Arabinanase/levansucrase/invertase"/>
    <property type="match status" value="1"/>
</dbReference>
<dbReference type="Gene3D" id="2.115.10.20">
    <property type="entry name" value="Glycosyl hydrolase domain, family 43"/>
    <property type="match status" value="1"/>
</dbReference>
<dbReference type="PANTHER" id="PTHR42812">
    <property type="entry name" value="BETA-XYLOSIDASE"/>
    <property type="match status" value="1"/>
</dbReference>
<dbReference type="GeneID" id="63758800"/>
<dbReference type="Proteomes" id="UP000184356">
    <property type="component" value="Unassembled WGS sequence"/>
</dbReference>
<dbReference type="Pfam" id="PF17851">
    <property type="entry name" value="GH43_C2"/>
    <property type="match status" value="1"/>
</dbReference>
<evidence type="ECO:0000256" key="5">
    <source>
        <dbReference type="RuleBase" id="RU361187"/>
    </source>
</evidence>
<proteinExistence type="inferred from homology"/>
<dbReference type="STRING" id="1036612.A0A1L9T873"/>
<evidence type="ECO:0000313" key="9">
    <source>
        <dbReference type="Proteomes" id="UP000184356"/>
    </source>
</evidence>
<feature type="signal peptide" evidence="6">
    <location>
        <begin position="1"/>
        <end position="18"/>
    </location>
</feature>
<dbReference type="RefSeq" id="XP_040699454.1">
    <property type="nucleotide sequence ID" value="XM_040842727.1"/>
</dbReference>
<protein>
    <recommendedName>
        <fullName evidence="7">Beta-xylosidase C-terminal Concanavalin A-like domain-containing protein</fullName>
    </recommendedName>
</protein>
<sequence>MLSTLAITVAFLTGVGRGDTTLQQQPVIWEDLADTDVFRVNDTFYYSASTMHYSPGAPILSSKDLVHWEFIGHSVPTLDWGPKYSLQDGSAYVQGIYASTLRSRPSDGQWFWVGCVEHGSSYVYTASDPTGDWTQLSQISDECYYDCGLLFDEDETPYVAYGSSEIKVAQLSDDLKSQVSAESVYTYDNSAEGSRMYKVDGTYYILNIDPSSRIQYALKSDSPFGPYDSAIVSNSPACPSDVGDPPHQGGIVDDGQGNWYYMAFCDSYPGGRVPVLAPIEFNDQGFPQLADINTWPSSVTVPLDEVPTPDFSYTDSFAGSSLSAQWEWNHNPDTSAYSVDNALTLNTVTVTDDLYLARNTLTHRALGPSSAATIELDFSNMQSGDRAGLVMLRDISAWVGVIDNGDSRVVGVWKGLTMTSQDGGGWSTADTGSLETSEDVGSSTEMIYLRAWANFRPSSDKSVQFSYSTDGTTFLDIGSPFVMGTEWPFFMGYRYGIFNFATEALGGSVKVSSFTMEAV</sequence>
<evidence type="ECO:0000256" key="3">
    <source>
        <dbReference type="ARBA" id="ARBA00022801"/>
    </source>
</evidence>
<keyword evidence="3 5" id="KW-0378">Hydrolase</keyword>
<dbReference type="EMBL" id="KV878592">
    <property type="protein sequence ID" value="OJJ55648.1"/>
    <property type="molecule type" value="Genomic_DNA"/>
</dbReference>
<feature type="domain" description="Beta-xylosidase C-terminal Concanavalin A-like" evidence="7">
    <location>
        <begin position="315"/>
        <end position="516"/>
    </location>
</feature>
<dbReference type="InterPro" id="IPR023296">
    <property type="entry name" value="Glyco_hydro_beta-prop_sf"/>
</dbReference>
<keyword evidence="9" id="KW-1185">Reference proteome</keyword>